<accession>A0ACA9LB74</accession>
<dbReference type="Proteomes" id="UP000789525">
    <property type="component" value="Unassembled WGS sequence"/>
</dbReference>
<reference evidence="1" key="1">
    <citation type="submission" date="2021-06" db="EMBL/GenBank/DDBJ databases">
        <authorList>
            <person name="Kallberg Y."/>
            <person name="Tangrot J."/>
            <person name="Rosling A."/>
        </authorList>
    </citation>
    <scope>NUCLEOTIDE SEQUENCE</scope>
    <source>
        <strain evidence="1">CL356</strain>
    </source>
</reference>
<evidence type="ECO:0000313" key="1">
    <source>
        <dbReference type="EMBL" id="CAG8521099.1"/>
    </source>
</evidence>
<gene>
    <name evidence="1" type="ORF">ACOLOM_LOCUS3658</name>
</gene>
<proteinExistence type="predicted"/>
<sequence length="436" mass="48185">MRFTSLLPISFILFIISIISIPDQAFALSCRDHYYPFTHKSSKKVSCAITEKQEFDQIKSSSNATALAPNKAFIIDFHCGVNNATLCAQAQSAFNAVGVRIASVIQFNTPLRVNATFTNFCTALGECPTPGGGLILGSASPARTIPLQDSDGVIRYYPQALVKQMQLPNHPSFGPYDITAFFNTQANMFFQGDSTIQSDQFDFEYIVTHEFIHGLGFASSWRNYLTDTPILLTPLPDFLNDVTSDNSPVDFTGFDELAFDRYMQLTEPGKAPVMMTSLTKKINSFTKIGTQFATANDLLNTFANSPQFNLSQQLMFDAETPHTMSFLTNSNDSVTLETKLNPFEDGSSVSHVDTLYKSTSDFLMAFSAFNGVTLDEVISKTNGTSALGPNLLKVLETLGIDLMAIRVITVPLEFQNGASFIWEEITRDGIWEKWST</sequence>
<dbReference type="EMBL" id="CAJVPT010005521">
    <property type="protein sequence ID" value="CAG8521099.1"/>
    <property type="molecule type" value="Genomic_DNA"/>
</dbReference>
<protein>
    <submittedName>
        <fullName evidence="1">7260_t:CDS:1</fullName>
    </submittedName>
</protein>
<organism evidence="1 2">
    <name type="scientific">Acaulospora colombiana</name>
    <dbReference type="NCBI Taxonomy" id="27376"/>
    <lineage>
        <taxon>Eukaryota</taxon>
        <taxon>Fungi</taxon>
        <taxon>Fungi incertae sedis</taxon>
        <taxon>Mucoromycota</taxon>
        <taxon>Glomeromycotina</taxon>
        <taxon>Glomeromycetes</taxon>
        <taxon>Diversisporales</taxon>
        <taxon>Acaulosporaceae</taxon>
        <taxon>Acaulospora</taxon>
    </lineage>
</organism>
<keyword evidence="2" id="KW-1185">Reference proteome</keyword>
<name>A0ACA9LB74_9GLOM</name>
<evidence type="ECO:0000313" key="2">
    <source>
        <dbReference type="Proteomes" id="UP000789525"/>
    </source>
</evidence>
<comment type="caution">
    <text evidence="1">The sequence shown here is derived from an EMBL/GenBank/DDBJ whole genome shotgun (WGS) entry which is preliminary data.</text>
</comment>